<feature type="region of interest" description="Disordered" evidence="6">
    <location>
        <begin position="508"/>
        <end position="632"/>
    </location>
</feature>
<keyword evidence="4 7" id="KW-1133">Transmembrane helix</keyword>
<dbReference type="PANTHER" id="PTHR45649">
    <property type="entry name" value="AMINO-ACID PERMEASE BAT1"/>
    <property type="match status" value="1"/>
</dbReference>
<gene>
    <name evidence="8" type="ORF">DFQ27_001505</name>
</gene>
<evidence type="ECO:0000313" key="8">
    <source>
        <dbReference type="EMBL" id="KAG0264030.1"/>
    </source>
</evidence>
<dbReference type="PANTHER" id="PTHR45649:SF26">
    <property type="entry name" value="OS04G0435100 PROTEIN"/>
    <property type="match status" value="1"/>
</dbReference>
<feature type="transmembrane region" description="Helical" evidence="7">
    <location>
        <begin position="395"/>
        <end position="418"/>
    </location>
</feature>
<dbReference type="Proteomes" id="UP000807716">
    <property type="component" value="Unassembled WGS sequence"/>
</dbReference>
<feature type="compositionally biased region" description="Basic and acidic residues" evidence="6">
    <location>
        <begin position="609"/>
        <end position="624"/>
    </location>
</feature>
<evidence type="ECO:0000256" key="3">
    <source>
        <dbReference type="ARBA" id="ARBA00022692"/>
    </source>
</evidence>
<evidence type="ECO:0000256" key="5">
    <source>
        <dbReference type="ARBA" id="ARBA00023136"/>
    </source>
</evidence>
<feature type="transmembrane region" description="Helical" evidence="7">
    <location>
        <begin position="116"/>
        <end position="134"/>
    </location>
</feature>
<feature type="transmembrane region" description="Helical" evidence="7">
    <location>
        <begin position="327"/>
        <end position="344"/>
    </location>
</feature>
<dbReference type="EMBL" id="JAAAJB010000150">
    <property type="protein sequence ID" value="KAG0264030.1"/>
    <property type="molecule type" value="Genomic_DNA"/>
</dbReference>
<dbReference type="Pfam" id="PF13520">
    <property type="entry name" value="AA_permease_2"/>
    <property type="match status" value="1"/>
</dbReference>
<evidence type="ECO:0000256" key="1">
    <source>
        <dbReference type="ARBA" id="ARBA00004141"/>
    </source>
</evidence>
<feature type="transmembrane region" description="Helical" evidence="7">
    <location>
        <begin position="223"/>
        <end position="245"/>
    </location>
</feature>
<dbReference type="GO" id="GO:0006865">
    <property type="term" value="P:amino acid transport"/>
    <property type="evidence" value="ECO:0007669"/>
    <property type="project" value="InterPro"/>
</dbReference>
<feature type="region of interest" description="Disordered" evidence="6">
    <location>
        <begin position="463"/>
        <end position="486"/>
    </location>
</feature>
<evidence type="ECO:0000313" key="9">
    <source>
        <dbReference type="Proteomes" id="UP000807716"/>
    </source>
</evidence>
<feature type="transmembrane region" description="Helical" evidence="7">
    <location>
        <begin position="181"/>
        <end position="202"/>
    </location>
</feature>
<evidence type="ECO:0000256" key="7">
    <source>
        <dbReference type="SAM" id="Phobius"/>
    </source>
</evidence>
<proteinExistence type="predicted"/>
<feature type="compositionally biased region" description="Acidic residues" evidence="6">
    <location>
        <begin position="550"/>
        <end position="560"/>
    </location>
</feature>
<feature type="transmembrane region" description="Helical" evidence="7">
    <location>
        <begin position="80"/>
        <end position="104"/>
    </location>
</feature>
<reference evidence="8" key="1">
    <citation type="journal article" date="2020" name="Fungal Divers.">
        <title>Resolving the Mortierellaceae phylogeny through synthesis of multi-gene phylogenetics and phylogenomics.</title>
        <authorList>
            <person name="Vandepol N."/>
            <person name="Liber J."/>
            <person name="Desiro A."/>
            <person name="Na H."/>
            <person name="Kennedy M."/>
            <person name="Barry K."/>
            <person name="Grigoriev I.V."/>
            <person name="Miller A.N."/>
            <person name="O'Donnell K."/>
            <person name="Stajich J.E."/>
            <person name="Bonito G."/>
        </authorList>
    </citation>
    <scope>NUCLEOTIDE SEQUENCE</scope>
    <source>
        <strain evidence="8">BC1065</strain>
    </source>
</reference>
<evidence type="ECO:0008006" key="10">
    <source>
        <dbReference type="Google" id="ProtNLM"/>
    </source>
</evidence>
<comment type="subcellular location">
    <subcellularLocation>
        <location evidence="1">Membrane</location>
        <topology evidence="1">Multi-pass membrane protein</topology>
    </subcellularLocation>
</comment>
<keyword evidence="2" id="KW-0813">Transport</keyword>
<dbReference type="PROSITE" id="PS00218">
    <property type="entry name" value="AMINO_ACID_PERMEASE_1"/>
    <property type="match status" value="1"/>
</dbReference>
<feature type="transmembrane region" description="Helical" evidence="7">
    <location>
        <begin position="275"/>
        <end position="296"/>
    </location>
</feature>
<dbReference type="Gene3D" id="1.20.1740.10">
    <property type="entry name" value="Amino acid/polyamine transporter I"/>
    <property type="match status" value="1"/>
</dbReference>
<organism evidence="8 9">
    <name type="scientific">Actinomortierella ambigua</name>
    <dbReference type="NCBI Taxonomy" id="1343610"/>
    <lineage>
        <taxon>Eukaryota</taxon>
        <taxon>Fungi</taxon>
        <taxon>Fungi incertae sedis</taxon>
        <taxon>Mucoromycota</taxon>
        <taxon>Mortierellomycotina</taxon>
        <taxon>Mortierellomycetes</taxon>
        <taxon>Mortierellales</taxon>
        <taxon>Mortierellaceae</taxon>
        <taxon>Actinomortierella</taxon>
    </lineage>
</organism>
<dbReference type="InterPro" id="IPR002293">
    <property type="entry name" value="AA/rel_permease1"/>
</dbReference>
<feature type="transmembrane region" description="Helical" evidence="7">
    <location>
        <begin position="424"/>
        <end position="444"/>
    </location>
</feature>
<keyword evidence="5 7" id="KW-0472">Membrane</keyword>
<dbReference type="OrthoDB" id="10054429at2759"/>
<keyword evidence="9" id="KW-1185">Reference proteome</keyword>
<feature type="transmembrane region" description="Helical" evidence="7">
    <location>
        <begin position="20"/>
        <end position="43"/>
    </location>
</feature>
<dbReference type="GO" id="GO:0022857">
    <property type="term" value="F:transmembrane transporter activity"/>
    <property type="evidence" value="ECO:0007669"/>
    <property type="project" value="InterPro"/>
</dbReference>
<dbReference type="AlphaFoldDB" id="A0A9P6QCE4"/>
<protein>
    <recommendedName>
        <fullName evidence="10">Amino acid permease</fullName>
    </recommendedName>
</protein>
<dbReference type="GO" id="GO:0016020">
    <property type="term" value="C:membrane"/>
    <property type="evidence" value="ECO:0007669"/>
    <property type="project" value="UniProtKB-SubCell"/>
</dbReference>
<feature type="transmembrane region" description="Helical" evidence="7">
    <location>
        <begin position="141"/>
        <end position="161"/>
    </location>
</feature>
<comment type="caution">
    <text evidence="8">The sequence shown here is derived from an EMBL/GenBank/DDBJ whole genome shotgun (WGS) entry which is preliminary data.</text>
</comment>
<evidence type="ECO:0000256" key="6">
    <source>
        <dbReference type="SAM" id="MobiDB-lite"/>
    </source>
</evidence>
<feature type="compositionally biased region" description="Basic and acidic residues" evidence="6">
    <location>
        <begin position="527"/>
        <end position="536"/>
    </location>
</feature>
<evidence type="ECO:0000256" key="2">
    <source>
        <dbReference type="ARBA" id="ARBA00022448"/>
    </source>
</evidence>
<evidence type="ECO:0000256" key="4">
    <source>
        <dbReference type="ARBA" id="ARBA00022989"/>
    </source>
</evidence>
<sequence length="632" mass="69172">MASVMTGIVPLTQEGLITGGPALMVFVFALTGALVLMVVLSLAEISSGFPGVKGGLVEYTRRLSPSGHLWQRLAPWVAGWLHFLAYTMGAASVCFSFALFATAGVQIAQGTTPPRIVTVAFHIGAAIFCGMVNAFKIQLSLLSMIWHAVGTVIVLITVIAAQRDPPTITWVFTHFENGTGWTNNVYVCMLGFILGGFTFTGFDGPIHTEYNQPNAARLVPRGILVGFLSVLLMGEVLILTLLFAISDLPSVLEAEETGHAGLEIFYLLLGENGCLWMLVLFLGTFLFCAQGILLVASEIGHELAMLRALPGSAYFEVANQRGQPGRVGWLVTTIAGAVGLLYLVNETALIALTSVVAIELNIVYTLPALTRLIFPDPDHVRCPVGPFSLGRWSRLVDALAVGWAMLATIIFCFPTAYPITVEDMNYACFLLIITLTFIFGYWFYSGRHWYGLAETTIRRPGDQADEIASTTTTTTTTTKEEAEPVPERLDTLDSYGRNAKELYHDDADGHQHYQYFGDDVEGQGGRVDVRGVHESDQSPSQLHHQKYLAEEEEEEDEVEEKDPKRRRGDPTSVPMGMQQFVLTEEEEEENEGHGEGMARIGRGVGGSGDKQELDERGHYQHGDDVESIQVAR</sequence>
<dbReference type="InterPro" id="IPR004840">
    <property type="entry name" value="Amino_acid_permease_CS"/>
</dbReference>
<keyword evidence="3 7" id="KW-0812">Transmembrane</keyword>
<accession>A0A9P6QCE4</accession>
<name>A0A9P6QCE4_9FUNG</name>